<name>A0A6C0GJC7_9BACT</name>
<proteinExistence type="predicted"/>
<accession>A0A6C0GJC7</accession>
<sequence length="78" mass="8883">MEKNILSMVSISNKSGGVWQGYIDGKAKEADMFIRLYTLVNINSHMILWYFQKGDNQEKFTDEANVVAGSVKLLEFGY</sequence>
<dbReference type="Proteomes" id="UP000480178">
    <property type="component" value="Chromosome"/>
</dbReference>
<gene>
    <name evidence="1" type="ORF">GXP67_16135</name>
</gene>
<dbReference type="KEGG" id="rhoz:GXP67_16135"/>
<dbReference type="RefSeq" id="WP_162444079.1">
    <property type="nucleotide sequence ID" value="NZ_CP048222.1"/>
</dbReference>
<keyword evidence="2" id="KW-1185">Reference proteome</keyword>
<reference evidence="1 2" key="1">
    <citation type="submission" date="2020-01" db="EMBL/GenBank/DDBJ databases">
        <authorList>
            <person name="Kim M.K."/>
        </authorList>
    </citation>
    <scope>NUCLEOTIDE SEQUENCE [LARGE SCALE GENOMIC DNA]</scope>
    <source>
        <strain evidence="1 2">172606-1</strain>
    </source>
</reference>
<protein>
    <submittedName>
        <fullName evidence="1">Uncharacterized protein</fullName>
    </submittedName>
</protein>
<organism evidence="1 2">
    <name type="scientific">Rhodocytophaga rosea</name>
    <dbReference type="NCBI Taxonomy" id="2704465"/>
    <lineage>
        <taxon>Bacteria</taxon>
        <taxon>Pseudomonadati</taxon>
        <taxon>Bacteroidota</taxon>
        <taxon>Cytophagia</taxon>
        <taxon>Cytophagales</taxon>
        <taxon>Rhodocytophagaceae</taxon>
        <taxon>Rhodocytophaga</taxon>
    </lineage>
</organism>
<evidence type="ECO:0000313" key="2">
    <source>
        <dbReference type="Proteomes" id="UP000480178"/>
    </source>
</evidence>
<dbReference type="AlphaFoldDB" id="A0A6C0GJC7"/>
<evidence type="ECO:0000313" key="1">
    <source>
        <dbReference type="EMBL" id="QHT68059.1"/>
    </source>
</evidence>
<dbReference type="EMBL" id="CP048222">
    <property type="protein sequence ID" value="QHT68059.1"/>
    <property type="molecule type" value="Genomic_DNA"/>
</dbReference>